<keyword evidence="1" id="KW-0812">Transmembrane</keyword>
<protein>
    <submittedName>
        <fullName evidence="2">Uncharacterized protein</fullName>
    </submittedName>
</protein>
<organism evidence="2 3">
    <name type="scientific">Phenylobacterium terrae</name>
    <dbReference type="NCBI Taxonomy" id="2665495"/>
    <lineage>
        <taxon>Bacteria</taxon>
        <taxon>Pseudomonadati</taxon>
        <taxon>Pseudomonadota</taxon>
        <taxon>Alphaproteobacteria</taxon>
        <taxon>Caulobacterales</taxon>
        <taxon>Caulobacteraceae</taxon>
        <taxon>Phenylobacterium</taxon>
    </lineage>
</organism>
<dbReference type="Proteomes" id="UP001597237">
    <property type="component" value="Unassembled WGS sequence"/>
</dbReference>
<feature type="transmembrane region" description="Helical" evidence="1">
    <location>
        <begin position="161"/>
        <end position="178"/>
    </location>
</feature>
<feature type="transmembrane region" description="Helical" evidence="1">
    <location>
        <begin position="255"/>
        <end position="273"/>
    </location>
</feature>
<feature type="transmembrane region" description="Helical" evidence="1">
    <location>
        <begin position="230"/>
        <end position="249"/>
    </location>
</feature>
<dbReference type="RefSeq" id="WP_377281887.1">
    <property type="nucleotide sequence ID" value="NZ_JBHRSI010000005.1"/>
</dbReference>
<feature type="transmembrane region" description="Helical" evidence="1">
    <location>
        <begin position="12"/>
        <end position="30"/>
    </location>
</feature>
<keyword evidence="1" id="KW-0472">Membrane</keyword>
<gene>
    <name evidence="2" type="ORF">ACFSC0_16095</name>
</gene>
<sequence>MTRLQADDTWWLGVAVAAFAVISGQTVMVLGGAPAHAAWVQFVAITLAAATFPLMSQGAEQAMRWPLATLWLGVLAILLTLMFGPDIQGVRRWAGLPGAAIHIGHLVTPLAIGVAAKRPGPWPAAGLAALSLGFALQPDAAAAIALAAGLGVLLALEPNRWSAAGLAAAAAAAAWTLAHPDPLAPVRWVEGMPQTALDIEPWLGFLVCLGLCLMPMPFVFIAAQGRRRRPLAGALAAYWVGLIGASLIGAFPTPLVGYGVGPILGYVLSWALLRAGGPSARQR</sequence>
<proteinExistence type="predicted"/>
<accession>A0ABW4N4N2</accession>
<dbReference type="EMBL" id="JBHUEY010000006">
    <property type="protein sequence ID" value="MFD1784924.1"/>
    <property type="molecule type" value="Genomic_DNA"/>
</dbReference>
<comment type="caution">
    <text evidence="2">The sequence shown here is derived from an EMBL/GenBank/DDBJ whole genome shotgun (WGS) entry which is preliminary data.</text>
</comment>
<feature type="transmembrane region" description="Helical" evidence="1">
    <location>
        <begin position="96"/>
        <end position="116"/>
    </location>
</feature>
<keyword evidence="1" id="KW-1133">Transmembrane helix</keyword>
<evidence type="ECO:0000313" key="3">
    <source>
        <dbReference type="Proteomes" id="UP001597237"/>
    </source>
</evidence>
<reference evidence="3" key="1">
    <citation type="journal article" date="2019" name="Int. J. Syst. Evol. Microbiol.">
        <title>The Global Catalogue of Microorganisms (GCM) 10K type strain sequencing project: providing services to taxonomists for standard genome sequencing and annotation.</title>
        <authorList>
            <consortium name="The Broad Institute Genomics Platform"/>
            <consortium name="The Broad Institute Genome Sequencing Center for Infectious Disease"/>
            <person name="Wu L."/>
            <person name="Ma J."/>
        </authorList>
    </citation>
    <scope>NUCLEOTIDE SEQUENCE [LARGE SCALE GENOMIC DNA]</scope>
    <source>
        <strain evidence="3">DFY28</strain>
    </source>
</reference>
<feature type="transmembrane region" description="Helical" evidence="1">
    <location>
        <begin position="202"/>
        <end position="223"/>
    </location>
</feature>
<evidence type="ECO:0000313" key="2">
    <source>
        <dbReference type="EMBL" id="MFD1784924.1"/>
    </source>
</evidence>
<evidence type="ECO:0000256" key="1">
    <source>
        <dbReference type="SAM" id="Phobius"/>
    </source>
</evidence>
<keyword evidence="3" id="KW-1185">Reference proteome</keyword>
<name>A0ABW4N4N2_9CAUL</name>
<feature type="transmembrane region" description="Helical" evidence="1">
    <location>
        <begin position="37"/>
        <end position="55"/>
    </location>
</feature>
<feature type="transmembrane region" description="Helical" evidence="1">
    <location>
        <begin position="128"/>
        <end position="154"/>
    </location>
</feature>
<feature type="transmembrane region" description="Helical" evidence="1">
    <location>
        <begin position="67"/>
        <end position="84"/>
    </location>
</feature>